<dbReference type="EMBL" id="JAGGDJ010000001">
    <property type="protein sequence ID" value="MBO7743121.1"/>
    <property type="molecule type" value="Genomic_DNA"/>
</dbReference>
<evidence type="ECO:0000313" key="3">
    <source>
        <dbReference type="Proteomes" id="UP000670947"/>
    </source>
</evidence>
<gene>
    <name evidence="2" type="ORF">I8J29_02860</name>
</gene>
<accession>A0ABS3W488</accession>
<feature type="signal peptide" evidence="1">
    <location>
        <begin position="1"/>
        <end position="28"/>
    </location>
</feature>
<evidence type="ECO:0000256" key="1">
    <source>
        <dbReference type="SAM" id="SignalP"/>
    </source>
</evidence>
<dbReference type="Proteomes" id="UP000670947">
    <property type="component" value="Unassembled WGS sequence"/>
</dbReference>
<reference evidence="2 3" key="1">
    <citation type="submission" date="2021-03" db="EMBL/GenBank/DDBJ databases">
        <title>Paenibacillus artemisicola MWE-103 whole genome sequence.</title>
        <authorList>
            <person name="Ham Y.J."/>
        </authorList>
    </citation>
    <scope>NUCLEOTIDE SEQUENCE [LARGE SCALE GENOMIC DNA]</scope>
    <source>
        <strain evidence="2 3">MWE-103</strain>
    </source>
</reference>
<evidence type="ECO:0000313" key="2">
    <source>
        <dbReference type="EMBL" id="MBO7743121.1"/>
    </source>
</evidence>
<evidence type="ECO:0008006" key="4">
    <source>
        <dbReference type="Google" id="ProtNLM"/>
    </source>
</evidence>
<dbReference type="PROSITE" id="PS51257">
    <property type="entry name" value="PROKAR_LIPOPROTEIN"/>
    <property type="match status" value="1"/>
</dbReference>
<sequence length="205" mass="22443">MSLARKMKLTLGIAAMVLALAACSGNNAANSGNDDAPAVAGTDQPPNDTVTVRLPAEKTFELELEGMQEEKTAMLAEGNGYSLYVFDIFNYDAANGKLMMDFDKNYNVEIEKLPADYNWDELKKEAEAELSELGEVSELQDNEIHPMMQDARLVLKASASNLTKLYIVKDIGGSTYAFKVNKPQGEASDGFETHAYVMLNSIVTR</sequence>
<comment type="caution">
    <text evidence="2">The sequence shown here is derived from an EMBL/GenBank/DDBJ whole genome shotgun (WGS) entry which is preliminary data.</text>
</comment>
<protein>
    <recommendedName>
        <fullName evidence="4">Lipoprotein</fullName>
    </recommendedName>
</protein>
<keyword evidence="1" id="KW-0732">Signal</keyword>
<proteinExistence type="predicted"/>
<feature type="chain" id="PRO_5047132779" description="Lipoprotein" evidence="1">
    <location>
        <begin position="29"/>
        <end position="205"/>
    </location>
</feature>
<keyword evidence="3" id="KW-1185">Reference proteome</keyword>
<name>A0ABS3W488_9BACL</name>
<organism evidence="2 3">
    <name type="scientific">Paenibacillus artemisiicola</name>
    <dbReference type="NCBI Taxonomy" id="1172618"/>
    <lineage>
        <taxon>Bacteria</taxon>
        <taxon>Bacillati</taxon>
        <taxon>Bacillota</taxon>
        <taxon>Bacilli</taxon>
        <taxon>Bacillales</taxon>
        <taxon>Paenibacillaceae</taxon>
        <taxon>Paenibacillus</taxon>
    </lineage>
</organism>
<dbReference type="RefSeq" id="WP_208846083.1">
    <property type="nucleotide sequence ID" value="NZ_JAGGDJ010000001.1"/>
</dbReference>